<evidence type="ECO:0000313" key="7">
    <source>
        <dbReference type="Proteomes" id="UP000664073"/>
    </source>
</evidence>
<protein>
    <submittedName>
        <fullName evidence="6">Helix-turn-helix domain-containing protein</fullName>
    </submittedName>
</protein>
<evidence type="ECO:0000256" key="3">
    <source>
        <dbReference type="ARBA" id="ARBA00023163"/>
    </source>
</evidence>
<dbReference type="GO" id="GO:0003700">
    <property type="term" value="F:DNA-binding transcription factor activity"/>
    <property type="evidence" value="ECO:0007669"/>
    <property type="project" value="TreeGrafter"/>
</dbReference>
<evidence type="ECO:0000259" key="5">
    <source>
        <dbReference type="PROSITE" id="PS51078"/>
    </source>
</evidence>
<feature type="domain" description="HTH iclR-type" evidence="4">
    <location>
        <begin position="13"/>
        <end position="73"/>
    </location>
</feature>
<accession>A0A939HQA8</accession>
<name>A0A939HQA8_9PROT</name>
<dbReference type="GO" id="GO:0045892">
    <property type="term" value="P:negative regulation of DNA-templated transcription"/>
    <property type="evidence" value="ECO:0007669"/>
    <property type="project" value="TreeGrafter"/>
</dbReference>
<dbReference type="InterPro" id="IPR036390">
    <property type="entry name" value="WH_DNA-bd_sf"/>
</dbReference>
<reference evidence="6" key="1">
    <citation type="submission" date="2021-03" db="EMBL/GenBank/DDBJ databases">
        <title>The complete genome sequence of Acetobacter sp. TBRC 12339.</title>
        <authorList>
            <person name="Charoenyingcharoen P."/>
            <person name="Yukphan P."/>
        </authorList>
    </citation>
    <scope>NUCLEOTIDE SEQUENCE</scope>
    <source>
        <strain evidence="6">TBRC 12339</strain>
    </source>
</reference>
<dbReference type="InterPro" id="IPR050707">
    <property type="entry name" value="HTH_MetabolicPath_Reg"/>
</dbReference>
<dbReference type="InterPro" id="IPR005471">
    <property type="entry name" value="Tscrpt_reg_IclR_N"/>
</dbReference>
<dbReference type="GO" id="GO:0003677">
    <property type="term" value="F:DNA binding"/>
    <property type="evidence" value="ECO:0007669"/>
    <property type="project" value="UniProtKB-KW"/>
</dbReference>
<dbReference type="RefSeq" id="WP_207846796.1">
    <property type="nucleotide sequence ID" value="NZ_JAFVMH010000007.1"/>
</dbReference>
<gene>
    <name evidence="6" type="ORF">J2D77_13255</name>
</gene>
<dbReference type="Proteomes" id="UP000664073">
    <property type="component" value="Unassembled WGS sequence"/>
</dbReference>
<dbReference type="SUPFAM" id="SSF46785">
    <property type="entry name" value="Winged helix' DNA-binding domain"/>
    <property type="match status" value="1"/>
</dbReference>
<comment type="caution">
    <text evidence="6">The sequence shown here is derived from an EMBL/GenBank/DDBJ whole genome shotgun (WGS) entry which is preliminary data.</text>
</comment>
<feature type="domain" description="IclR-ED" evidence="5">
    <location>
        <begin position="74"/>
        <end position="256"/>
    </location>
</feature>
<dbReference type="SUPFAM" id="SSF55781">
    <property type="entry name" value="GAF domain-like"/>
    <property type="match status" value="1"/>
</dbReference>
<dbReference type="PROSITE" id="PS51077">
    <property type="entry name" value="HTH_ICLR"/>
    <property type="match status" value="1"/>
</dbReference>
<keyword evidence="7" id="KW-1185">Reference proteome</keyword>
<sequence>MSTSRPVTDRDYVDALARGLDILMACANEPAGLTLAEAARRTGTTRASARRSLLTLVAKGYLITDGRLFRLTPKVLALAAPLASAPIVRTTQPVLDDLSRRFDESFSLATLVESDIVYLVRSEARRIVSLNLGAGSRLPAWCTSMGRVLLASLPVAERQAHVPAVLNPRTPRTLTDRVSLMAVLDRVGADGYCILDEELELGLRSLAVPVVRPDGTVAAALNIGTQSQRTSIETLTGTLLPALREAAALLAPAFAGRDLAG</sequence>
<keyword evidence="2" id="KW-0238">DNA-binding</keyword>
<dbReference type="InterPro" id="IPR036388">
    <property type="entry name" value="WH-like_DNA-bd_sf"/>
</dbReference>
<evidence type="ECO:0000256" key="1">
    <source>
        <dbReference type="ARBA" id="ARBA00023015"/>
    </source>
</evidence>
<dbReference type="PANTHER" id="PTHR30136">
    <property type="entry name" value="HELIX-TURN-HELIX TRANSCRIPTIONAL REGULATOR, ICLR FAMILY"/>
    <property type="match status" value="1"/>
</dbReference>
<organism evidence="6 7">
    <name type="scientific">Acetobacter garciniae</name>
    <dbReference type="NCBI Taxonomy" id="2817435"/>
    <lineage>
        <taxon>Bacteria</taxon>
        <taxon>Pseudomonadati</taxon>
        <taxon>Pseudomonadota</taxon>
        <taxon>Alphaproteobacteria</taxon>
        <taxon>Acetobacterales</taxon>
        <taxon>Acetobacteraceae</taxon>
        <taxon>Acetobacter</taxon>
    </lineage>
</organism>
<dbReference type="SMART" id="SM00346">
    <property type="entry name" value="HTH_ICLR"/>
    <property type="match status" value="1"/>
</dbReference>
<dbReference type="PROSITE" id="PS51078">
    <property type="entry name" value="ICLR_ED"/>
    <property type="match status" value="1"/>
</dbReference>
<dbReference type="Gene3D" id="1.10.10.10">
    <property type="entry name" value="Winged helix-like DNA-binding domain superfamily/Winged helix DNA-binding domain"/>
    <property type="match status" value="1"/>
</dbReference>
<dbReference type="PANTHER" id="PTHR30136:SF34">
    <property type="entry name" value="TRANSCRIPTIONAL REGULATOR"/>
    <property type="match status" value="1"/>
</dbReference>
<dbReference type="Pfam" id="PF01614">
    <property type="entry name" value="IclR_C"/>
    <property type="match status" value="1"/>
</dbReference>
<evidence type="ECO:0000313" key="6">
    <source>
        <dbReference type="EMBL" id="MBO1326118.1"/>
    </source>
</evidence>
<evidence type="ECO:0000259" key="4">
    <source>
        <dbReference type="PROSITE" id="PS51077"/>
    </source>
</evidence>
<dbReference type="EMBL" id="JAFVMH010000007">
    <property type="protein sequence ID" value="MBO1326118.1"/>
    <property type="molecule type" value="Genomic_DNA"/>
</dbReference>
<dbReference type="InterPro" id="IPR014757">
    <property type="entry name" value="Tscrpt_reg_IclR_C"/>
</dbReference>
<proteinExistence type="predicted"/>
<dbReference type="InterPro" id="IPR029016">
    <property type="entry name" value="GAF-like_dom_sf"/>
</dbReference>
<keyword evidence="1" id="KW-0805">Transcription regulation</keyword>
<keyword evidence="3" id="KW-0804">Transcription</keyword>
<evidence type="ECO:0000256" key="2">
    <source>
        <dbReference type="ARBA" id="ARBA00023125"/>
    </source>
</evidence>
<dbReference type="AlphaFoldDB" id="A0A939HQA8"/>
<dbReference type="Pfam" id="PF09339">
    <property type="entry name" value="HTH_IclR"/>
    <property type="match status" value="1"/>
</dbReference>
<dbReference type="Gene3D" id="3.30.450.40">
    <property type="match status" value="1"/>
</dbReference>